<keyword evidence="1" id="KW-0812">Transmembrane</keyword>
<dbReference type="Proteomes" id="UP001213680">
    <property type="component" value="Chromosome"/>
</dbReference>
<evidence type="ECO:0000313" key="2">
    <source>
        <dbReference type="EMBL" id="WDH75342.1"/>
    </source>
</evidence>
<feature type="transmembrane region" description="Helical" evidence="1">
    <location>
        <begin position="6"/>
        <end position="28"/>
    </location>
</feature>
<keyword evidence="1" id="KW-0472">Membrane</keyword>
<accession>A0ABY7WWT3</accession>
<dbReference type="EMBL" id="CP118099">
    <property type="protein sequence ID" value="WDH75342.1"/>
    <property type="molecule type" value="Genomic_DNA"/>
</dbReference>
<keyword evidence="3" id="KW-1185">Reference proteome</keyword>
<dbReference type="RefSeq" id="WP_274356509.1">
    <property type="nucleotide sequence ID" value="NZ_CP118099.1"/>
</dbReference>
<evidence type="ECO:0000313" key="3">
    <source>
        <dbReference type="Proteomes" id="UP001213680"/>
    </source>
</evidence>
<keyword evidence="1" id="KW-1133">Transmembrane helix</keyword>
<proteinExistence type="predicted"/>
<gene>
    <name evidence="2" type="ORF">PTI97_10985</name>
</gene>
<evidence type="ECO:0000256" key="1">
    <source>
        <dbReference type="SAM" id="Phobius"/>
    </source>
</evidence>
<evidence type="ECO:0008006" key="4">
    <source>
        <dbReference type="Google" id="ProtNLM"/>
    </source>
</evidence>
<organism evidence="2 3">
    <name type="scientific">Exiguobacterium marinum</name>
    <dbReference type="NCBI Taxonomy" id="273528"/>
    <lineage>
        <taxon>Bacteria</taxon>
        <taxon>Bacillati</taxon>
        <taxon>Bacillota</taxon>
        <taxon>Bacilli</taxon>
        <taxon>Bacillales</taxon>
        <taxon>Bacillales Family XII. Incertae Sedis</taxon>
        <taxon>Exiguobacterium</taxon>
    </lineage>
</organism>
<sequence>MNDVLFYILLLLALPTLGFILNSSVVLSRFVKQRLHRRFPFMEHLSLRSK</sequence>
<protein>
    <recommendedName>
        <fullName evidence="4">Cellulose biosynthesis protein BcsF</fullName>
    </recommendedName>
</protein>
<name>A0ABY7WWT3_9BACL</name>
<reference evidence="2 3" key="1">
    <citation type="submission" date="2023-02" db="EMBL/GenBank/DDBJ databases">
        <title>A bacterium isolated from plastisphere.</title>
        <authorList>
            <person name="Sun Y."/>
        </authorList>
    </citation>
    <scope>NUCLEOTIDE SEQUENCE [LARGE SCALE GENOMIC DNA]</scope>
    <source>
        <strain evidence="3">a-1</strain>
    </source>
</reference>